<keyword evidence="3" id="KW-1185">Reference proteome</keyword>
<proteinExistence type="predicted"/>
<keyword evidence="1" id="KW-0472">Membrane</keyword>
<feature type="transmembrane region" description="Helical" evidence="1">
    <location>
        <begin position="84"/>
        <end position="105"/>
    </location>
</feature>
<protein>
    <submittedName>
        <fullName evidence="2">Uncharacterized protein</fullName>
    </submittedName>
</protein>
<sequence length="171" mass="19205">MSNTYYYGGGDYYYVDGSYEYQTYFPNYGFSTSLGIDAEISTSNRRPYTRVELSGTRTPLPDSSIPSSTDVKVSSNTTFSDSTILIIVALFAVIGIIVLVTICCIKARRRRRLQQPGIKIEWTDCRLPAVPPRKDIKMIEEGKVEKRTLPPIPAPLPGVLILTDEKIRQTE</sequence>
<organism evidence="2 3">
    <name type="scientific">Patella caerulea</name>
    <name type="common">Rayed Mediterranean limpet</name>
    <dbReference type="NCBI Taxonomy" id="87958"/>
    <lineage>
        <taxon>Eukaryota</taxon>
        <taxon>Metazoa</taxon>
        <taxon>Spiralia</taxon>
        <taxon>Lophotrochozoa</taxon>
        <taxon>Mollusca</taxon>
        <taxon>Gastropoda</taxon>
        <taxon>Patellogastropoda</taxon>
        <taxon>Patelloidea</taxon>
        <taxon>Patellidae</taxon>
        <taxon>Patella</taxon>
    </lineage>
</organism>
<accession>A0AAN8J9R2</accession>
<gene>
    <name evidence="2" type="ORF">SNE40_017069</name>
</gene>
<reference evidence="2 3" key="1">
    <citation type="submission" date="2024-01" db="EMBL/GenBank/DDBJ databases">
        <title>The genome of the rayed Mediterranean limpet Patella caerulea (Linnaeus, 1758).</title>
        <authorList>
            <person name="Anh-Thu Weber A."/>
            <person name="Halstead-Nussloch G."/>
        </authorList>
    </citation>
    <scope>NUCLEOTIDE SEQUENCE [LARGE SCALE GENOMIC DNA]</scope>
    <source>
        <strain evidence="2">AATW-2023a</strain>
        <tissue evidence="2">Whole specimen</tissue>
    </source>
</reference>
<keyword evidence="1" id="KW-0812">Transmembrane</keyword>
<dbReference type="Proteomes" id="UP001347796">
    <property type="component" value="Unassembled WGS sequence"/>
</dbReference>
<evidence type="ECO:0000313" key="2">
    <source>
        <dbReference type="EMBL" id="KAK6173657.1"/>
    </source>
</evidence>
<name>A0AAN8J9R2_PATCE</name>
<keyword evidence="1" id="KW-1133">Transmembrane helix</keyword>
<dbReference type="EMBL" id="JAZGQO010000011">
    <property type="protein sequence ID" value="KAK6173657.1"/>
    <property type="molecule type" value="Genomic_DNA"/>
</dbReference>
<dbReference type="AlphaFoldDB" id="A0AAN8J9R2"/>
<evidence type="ECO:0000256" key="1">
    <source>
        <dbReference type="SAM" id="Phobius"/>
    </source>
</evidence>
<evidence type="ECO:0000313" key="3">
    <source>
        <dbReference type="Proteomes" id="UP001347796"/>
    </source>
</evidence>
<comment type="caution">
    <text evidence="2">The sequence shown here is derived from an EMBL/GenBank/DDBJ whole genome shotgun (WGS) entry which is preliminary data.</text>
</comment>